<dbReference type="Proteomes" id="UP000263268">
    <property type="component" value="Unassembled WGS sequence"/>
</dbReference>
<dbReference type="EMBL" id="DPRK01000238">
    <property type="protein sequence ID" value="HCY82799.1"/>
    <property type="molecule type" value="Genomic_DNA"/>
</dbReference>
<comment type="caution">
    <text evidence="1">The sequence shown here is derived from an EMBL/GenBank/DDBJ whole genome shotgun (WGS) entry which is preliminary data.</text>
</comment>
<gene>
    <name evidence="1" type="ORF">DHV22_14990</name>
</gene>
<proteinExistence type="predicted"/>
<accession>A0A3D6BXA3</accession>
<name>A0A3D6BXA3_9FLAO</name>
<sequence>MGDLFLQALLSMLCGALVYLWFLKSCVIPVGSNVFNIKQEFDYNVNIEKQFIDKQNEEEANNNR</sequence>
<organism evidence="1 2">
    <name type="scientific">Xanthomarina gelatinilytica</name>
    <dbReference type="NCBI Taxonomy" id="1137281"/>
    <lineage>
        <taxon>Bacteria</taxon>
        <taxon>Pseudomonadati</taxon>
        <taxon>Bacteroidota</taxon>
        <taxon>Flavobacteriia</taxon>
        <taxon>Flavobacteriales</taxon>
        <taxon>Flavobacteriaceae</taxon>
        <taxon>Xanthomarina</taxon>
    </lineage>
</organism>
<evidence type="ECO:0000313" key="2">
    <source>
        <dbReference type="Proteomes" id="UP000263268"/>
    </source>
</evidence>
<protein>
    <submittedName>
        <fullName evidence="1">Uncharacterized protein</fullName>
    </submittedName>
</protein>
<reference evidence="1 2" key="1">
    <citation type="journal article" date="2018" name="Nat. Biotechnol.">
        <title>A standardized bacterial taxonomy based on genome phylogeny substantially revises the tree of life.</title>
        <authorList>
            <person name="Parks D.H."/>
            <person name="Chuvochina M."/>
            <person name="Waite D.W."/>
            <person name="Rinke C."/>
            <person name="Skarshewski A."/>
            <person name="Chaumeil P.A."/>
            <person name="Hugenholtz P."/>
        </authorList>
    </citation>
    <scope>NUCLEOTIDE SEQUENCE [LARGE SCALE GENOMIC DNA]</scope>
    <source>
        <strain evidence="1">UBA10227</strain>
    </source>
</reference>
<evidence type="ECO:0000313" key="1">
    <source>
        <dbReference type="EMBL" id="HCY82799.1"/>
    </source>
</evidence>
<dbReference type="AlphaFoldDB" id="A0A3D6BXA3"/>